<dbReference type="Pfam" id="PF20562">
    <property type="entry name" value="DUF6772"/>
    <property type="match status" value="1"/>
</dbReference>
<protein>
    <submittedName>
        <fullName evidence="1">Uncharacterized protein</fullName>
    </submittedName>
</protein>
<reference evidence="1" key="1">
    <citation type="submission" date="2019-09" db="EMBL/GenBank/DDBJ databases">
        <title>Characterisation of the sponge microbiome using genome-centric metagenomics.</title>
        <authorList>
            <person name="Engelberts J.P."/>
            <person name="Robbins S.J."/>
            <person name="De Goeij J.M."/>
            <person name="Aranda M."/>
            <person name="Bell S.C."/>
            <person name="Webster N.S."/>
        </authorList>
    </citation>
    <scope>NUCLEOTIDE SEQUENCE</scope>
    <source>
        <strain evidence="1">SB0661_bin_32</strain>
    </source>
</reference>
<sequence length="286" mass="33079">MQEHSRAILNADPSLSRFDPLPRIIYHDDFNRGLRGWVELIGNYEDSLDSMLPQYADMRPPMLSSGTHWDTGTHGAMQGTYSMKLATRARAGDISVSIKRVTWRHRGPVRLEAYFTFKPEASALQLSVDDVRAVGVLFDLQDEEYRWMPHWRYLNALEGEPVRSWQFKREREPFHDIGGRAETVSHFHLAPTGWENVPDSGQILCYNEVATKFNWYYLRMDLDLAGRQITHLQCNDRVHDLTDVGPMMIPAMPNLDCMLNVAFWVETDVDKRAFLYVDSVLLSGEW</sequence>
<organism evidence="1">
    <name type="scientific">Caldilineaceae bacterium SB0661_bin_32</name>
    <dbReference type="NCBI Taxonomy" id="2605255"/>
    <lineage>
        <taxon>Bacteria</taxon>
        <taxon>Bacillati</taxon>
        <taxon>Chloroflexota</taxon>
        <taxon>Caldilineae</taxon>
        <taxon>Caldilineales</taxon>
        <taxon>Caldilineaceae</taxon>
    </lineage>
</organism>
<dbReference type="InterPro" id="IPR046663">
    <property type="entry name" value="DUF6772"/>
</dbReference>
<comment type="caution">
    <text evidence="1">The sequence shown here is derived from an EMBL/GenBank/DDBJ whole genome shotgun (WGS) entry which is preliminary data.</text>
</comment>
<gene>
    <name evidence="1" type="ORF">F4X14_07560</name>
</gene>
<dbReference type="AlphaFoldDB" id="A0A6B1D5W6"/>
<accession>A0A6B1D5W6</accession>
<name>A0A6B1D5W6_9CHLR</name>
<evidence type="ECO:0000313" key="1">
    <source>
        <dbReference type="EMBL" id="MYC94812.1"/>
    </source>
</evidence>
<dbReference type="EMBL" id="VXMH01000034">
    <property type="protein sequence ID" value="MYC94812.1"/>
    <property type="molecule type" value="Genomic_DNA"/>
</dbReference>
<proteinExistence type="predicted"/>